<dbReference type="Proteomes" id="UP001642260">
    <property type="component" value="Unassembled WGS sequence"/>
</dbReference>
<keyword evidence="4" id="KW-0560">Oxidoreductase</keyword>
<name>A0ABC8KTA1_ERUVS</name>
<evidence type="ECO:0000313" key="6">
    <source>
        <dbReference type="Proteomes" id="UP001642260"/>
    </source>
</evidence>
<accession>A0ABC8KTA1</accession>
<dbReference type="PANTHER" id="PTHR46496:SF1">
    <property type="entry name" value="ZEAXANTHIN EPOXIDASE, CHLOROPLASTIC"/>
    <property type="match status" value="1"/>
</dbReference>
<keyword evidence="6" id="KW-1185">Reference proteome</keyword>
<dbReference type="InterPro" id="IPR036388">
    <property type="entry name" value="WH-like_DNA-bd_sf"/>
</dbReference>
<dbReference type="GO" id="GO:0016491">
    <property type="term" value="F:oxidoreductase activity"/>
    <property type="evidence" value="ECO:0007669"/>
    <property type="project" value="UniProtKB-KW"/>
</dbReference>
<evidence type="ECO:0000313" key="5">
    <source>
        <dbReference type="EMBL" id="CAH8358981.1"/>
    </source>
</evidence>
<protein>
    <submittedName>
        <fullName evidence="5">Uncharacterized protein</fullName>
    </submittedName>
</protein>
<dbReference type="AlphaFoldDB" id="A0ABC8KTA1"/>
<dbReference type="Gene3D" id="1.10.10.10">
    <property type="entry name" value="Winged helix-like DNA-binding domain superfamily/Winged helix DNA-binding domain"/>
    <property type="match status" value="1"/>
</dbReference>
<evidence type="ECO:0000256" key="3">
    <source>
        <dbReference type="ARBA" id="ARBA00022827"/>
    </source>
</evidence>
<comment type="caution">
    <text evidence="5">The sequence shown here is derived from an EMBL/GenBank/DDBJ whole genome shotgun (WGS) entry which is preliminary data.</text>
</comment>
<dbReference type="PANTHER" id="PTHR46496">
    <property type="match status" value="1"/>
</dbReference>
<organism evidence="5 6">
    <name type="scientific">Eruca vesicaria subsp. sativa</name>
    <name type="common">Garden rocket</name>
    <name type="synonym">Eruca sativa</name>
    <dbReference type="NCBI Taxonomy" id="29727"/>
    <lineage>
        <taxon>Eukaryota</taxon>
        <taxon>Viridiplantae</taxon>
        <taxon>Streptophyta</taxon>
        <taxon>Embryophyta</taxon>
        <taxon>Tracheophyta</taxon>
        <taxon>Spermatophyta</taxon>
        <taxon>Magnoliopsida</taxon>
        <taxon>eudicotyledons</taxon>
        <taxon>Gunneridae</taxon>
        <taxon>Pentapetalae</taxon>
        <taxon>rosids</taxon>
        <taxon>malvids</taxon>
        <taxon>Brassicales</taxon>
        <taxon>Brassicaceae</taxon>
        <taxon>Brassiceae</taxon>
        <taxon>Eruca</taxon>
    </lineage>
</organism>
<keyword evidence="2" id="KW-0285">Flavoprotein</keyword>
<dbReference type="EMBL" id="CAKOAT010256265">
    <property type="protein sequence ID" value="CAH8358981.1"/>
    <property type="molecule type" value="Genomic_DNA"/>
</dbReference>
<evidence type="ECO:0000256" key="2">
    <source>
        <dbReference type="ARBA" id="ARBA00022630"/>
    </source>
</evidence>
<gene>
    <name evidence="5" type="ORF">ERUC_LOCUS24737</name>
</gene>
<reference evidence="5 6" key="1">
    <citation type="submission" date="2022-03" db="EMBL/GenBank/DDBJ databases">
        <authorList>
            <person name="Macdonald S."/>
            <person name="Ahmed S."/>
            <person name="Newling K."/>
        </authorList>
    </citation>
    <scope>NUCLEOTIDE SEQUENCE [LARGE SCALE GENOMIC DNA]</scope>
</reference>
<evidence type="ECO:0000256" key="1">
    <source>
        <dbReference type="ARBA" id="ARBA00001974"/>
    </source>
</evidence>
<proteinExistence type="predicted"/>
<keyword evidence="3" id="KW-0274">FAD</keyword>
<comment type="cofactor">
    <cofactor evidence="1">
        <name>FAD</name>
        <dbReference type="ChEBI" id="CHEBI:57692"/>
    </cofactor>
</comment>
<sequence length="242" mass="26753">MEIQLKLLPEFEKDLSAIRGEGQYKGPIQIQSNALASLKAIDISVAEEVMEAGCITGESGDRINGLVDGVSGTWVISRMKLQQILACAVGEEIIRNESNVVDFEDSGDKRPSLSCLLRSHRLQPSLSNGYIISLFCRMKSGICCYFQTLMELRKAKPEAEQLFLFDQETTDKVRSEVPMFKLMKPSVLADRLREEGASRLTDTSAVVVKIEEAQLGLPLSVSSCLRVEPNHCSQAANRLLCL</sequence>
<evidence type="ECO:0000256" key="4">
    <source>
        <dbReference type="ARBA" id="ARBA00023002"/>
    </source>
</evidence>